<reference evidence="3 4" key="1">
    <citation type="submission" date="2018-10" db="EMBL/GenBank/DDBJ databases">
        <title>Sequencing the genomes of 1000 actinobacteria strains.</title>
        <authorList>
            <person name="Klenk H.-P."/>
        </authorList>
    </citation>
    <scope>NUCLEOTIDE SEQUENCE [LARGE SCALE GENOMIC DNA]</scope>
    <source>
        <strain evidence="3 4">DSM 43800</strain>
    </source>
</reference>
<keyword evidence="2" id="KW-0472">Membrane</keyword>
<evidence type="ECO:0000313" key="3">
    <source>
        <dbReference type="EMBL" id="RKT53662.1"/>
    </source>
</evidence>
<evidence type="ECO:0000313" key="4">
    <source>
        <dbReference type="Proteomes" id="UP000282084"/>
    </source>
</evidence>
<keyword evidence="2" id="KW-1133">Transmembrane helix</keyword>
<dbReference type="Proteomes" id="UP000282084">
    <property type="component" value="Unassembled WGS sequence"/>
</dbReference>
<keyword evidence="2" id="KW-0812">Transmembrane</keyword>
<keyword evidence="4" id="KW-1185">Reference proteome</keyword>
<gene>
    <name evidence="3" type="ORF">C8E97_2241</name>
</gene>
<protein>
    <submittedName>
        <fullName evidence="3">Uncharacterized protein</fullName>
    </submittedName>
</protein>
<evidence type="ECO:0000256" key="1">
    <source>
        <dbReference type="SAM" id="MobiDB-lite"/>
    </source>
</evidence>
<sequence length="51" mass="5739">MTSDGRAEDEGPRRDEDRPPNRRWHSDRVTVLLGALVQVVALIGQIVDLTQ</sequence>
<dbReference type="RefSeq" id="WP_170211766.1">
    <property type="nucleotide sequence ID" value="NZ_RBXO01000001.1"/>
</dbReference>
<dbReference type="EMBL" id="RBXO01000001">
    <property type="protein sequence ID" value="RKT53662.1"/>
    <property type="molecule type" value="Genomic_DNA"/>
</dbReference>
<feature type="region of interest" description="Disordered" evidence="1">
    <location>
        <begin position="1"/>
        <end position="23"/>
    </location>
</feature>
<evidence type="ECO:0000256" key="2">
    <source>
        <dbReference type="SAM" id="Phobius"/>
    </source>
</evidence>
<organism evidence="3 4">
    <name type="scientific">Saccharothrix australiensis</name>
    <dbReference type="NCBI Taxonomy" id="2072"/>
    <lineage>
        <taxon>Bacteria</taxon>
        <taxon>Bacillati</taxon>
        <taxon>Actinomycetota</taxon>
        <taxon>Actinomycetes</taxon>
        <taxon>Pseudonocardiales</taxon>
        <taxon>Pseudonocardiaceae</taxon>
        <taxon>Saccharothrix</taxon>
    </lineage>
</organism>
<accession>A0A495VWC7</accession>
<proteinExistence type="predicted"/>
<comment type="caution">
    <text evidence="3">The sequence shown here is derived from an EMBL/GenBank/DDBJ whole genome shotgun (WGS) entry which is preliminary data.</text>
</comment>
<dbReference type="AlphaFoldDB" id="A0A495VWC7"/>
<feature type="transmembrane region" description="Helical" evidence="2">
    <location>
        <begin position="29"/>
        <end position="47"/>
    </location>
</feature>
<name>A0A495VWC7_9PSEU</name>